<dbReference type="AlphaFoldDB" id="F8Q4M2"/>
<dbReference type="Proteomes" id="UP000008063">
    <property type="component" value="Unassembled WGS sequence"/>
</dbReference>
<dbReference type="EMBL" id="GL945483">
    <property type="protein sequence ID" value="EGN96499.1"/>
    <property type="molecule type" value="Genomic_DNA"/>
</dbReference>
<dbReference type="OMA" id="NEHEMDS"/>
<dbReference type="Pfam" id="PF18759">
    <property type="entry name" value="Plavaka"/>
    <property type="match status" value="1"/>
</dbReference>
<protein>
    <recommendedName>
        <fullName evidence="4">C2H2-type domain-containing protein</fullName>
    </recommendedName>
</protein>
<dbReference type="OrthoDB" id="2687259at2759"/>
<evidence type="ECO:0000313" key="2">
    <source>
        <dbReference type="EMBL" id="EGN96499.1"/>
    </source>
</evidence>
<dbReference type="InParanoid" id="F8Q4M2"/>
<accession>F8Q4M2</accession>
<dbReference type="HOGENOM" id="CLU_002498_0_0_1"/>
<feature type="region of interest" description="Disordered" evidence="1">
    <location>
        <begin position="778"/>
        <end position="806"/>
    </location>
</feature>
<feature type="compositionally biased region" description="Low complexity" evidence="1">
    <location>
        <begin position="1212"/>
        <end position="1225"/>
    </location>
</feature>
<evidence type="ECO:0000256" key="1">
    <source>
        <dbReference type="SAM" id="MobiDB-lite"/>
    </source>
</evidence>
<proteinExistence type="predicted"/>
<evidence type="ECO:0000313" key="3">
    <source>
        <dbReference type="Proteomes" id="UP000008063"/>
    </source>
</evidence>
<feature type="compositionally biased region" description="Basic residues" evidence="1">
    <location>
        <begin position="95"/>
        <end position="106"/>
    </location>
</feature>
<name>F8Q4M2_SERL3</name>
<dbReference type="STRING" id="936435.F8Q4M2"/>
<feature type="compositionally biased region" description="Basic and acidic residues" evidence="1">
    <location>
        <begin position="47"/>
        <end position="66"/>
    </location>
</feature>
<sequence length="1250" mass="142295">MDDSLTCICGRSFSQYGALTWHQKNCKKRKHRVSMIFERARELMSRKKSRVESAENSGHGEGHSGDVCDIETTAPHQSPVAHSLDIDSDTPLSQRRTRRTNRRLPKRFRDILPQPSLSLPSSIQQPLSAPQPGCESRSPPLNEPPPSTQTGGALTQTLFRTVKNIFGVLRQYTHGPPSHNASDHQSPHELCTPLYPHNDSMNILSSSSSEIHPQCSTQSTNPYHPYPNKSTLLLGDWYWNHGARKSQENFRMLCDIIGEQGFSPADVSGANWRKIDESLVTVGDSDGNSSDWLDDGWRTSPVTISVPFHKRMADPGPKEFITADFHYRSILSVVQEKLANEHEMDSFHYVPYELHWQPEGRDETQLYGDLYTSPAFVEENQRLQDSPPEPGCDLERCILALMFWSDATHLTSFGNAKLWPLYMFFGNDTKYRRCKPSCHLCHHIAYFQTLPDSFKDFANAFAGGKGVNDAFNTHCHREFMHAQWTILLDKEFIEACKHGLVITCSDGIKRRFYLRIFTYSADYPEKVLLTSIRNLGACPCPRCLIPKDCIPGMGTKQDMRQRKTLARVNNSQYQRKVDIARSLIYEKNHAVNSNAVERLLKEESLVPTLNAFSAALTPLGVNIYSLFVVDILHEVELGVWKAIFIHLIRILESHGEGSVHELDRRYRNIPPFGQDTIRRFSTNSSEMKKMAAHDYEDLLQCAIPAFEGLLPEPHNKNILNLLFIMAQWHGLAKLRMHSDETLEFLDQATTLLGHQLRKFQQETCPAFNTKELQREIDARNRRQAKQQSSSSNARAPLSNNNARQPKAFNLNTYKVHALGDYAATIRRLGTTDSYSTQIGELEHRTPKASYSRTSKKVFIKQITKIERRQARLRKIHLKLLSRQHLDENIPASPETHHHIGKAQNHSIDIQGFLQKRTGDPAIKEFLTKLRAHLLPRLKVALLTDQNKPAATSSETGTFAGDNALDGSYIIFHNNRIYHHNIIRLNYTTYDIRRAQDVVNINTSHNSIMMLSDRTIDSGHPFLYARVLGIYHANVIYAGPGSYDYQAHRMEFLWVRWYEPLRDSDCNTGWHRRQLDSFQFLPTDHQDAFGFVDPADILRSCHVIPRFSEGPLHPHRIGTSLSAKDSADWKTYYVNRFVDRDIMMRYYYGYAPGHLYAKRSRGNTEPPCGIPDEIAAATVTDPADEVSNHARQSEAPDLLGSDAENHEYEGRASSVSEDSQSTSSDLPSEEGDQDDGLQVYGLNDESDRNFD</sequence>
<feature type="compositionally biased region" description="Polar residues" evidence="1">
    <location>
        <begin position="785"/>
        <end position="803"/>
    </location>
</feature>
<dbReference type="InterPro" id="IPR041078">
    <property type="entry name" value="Plavaka"/>
</dbReference>
<feature type="region of interest" description="Disordered" evidence="1">
    <location>
        <begin position="47"/>
        <end position="152"/>
    </location>
</feature>
<feature type="region of interest" description="Disordered" evidence="1">
    <location>
        <begin position="1183"/>
        <end position="1250"/>
    </location>
</feature>
<organism evidence="3">
    <name type="scientific">Serpula lacrymans var. lacrymans (strain S7.3)</name>
    <name type="common">Dry rot fungus</name>
    <dbReference type="NCBI Taxonomy" id="936435"/>
    <lineage>
        <taxon>Eukaryota</taxon>
        <taxon>Fungi</taxon>
        <taxon>Dikarya</taxon>
        <taxon>Basidiomycota</taxon>
        <taxon>Agaricomycotina</taxon>
        <taxon>Agaricomycetes</taxon>
        <taxon>Agaricomycetidae</taxon>
        <taxon>Boletales</taxon>
        <taxon>Coniophorineae</taxon>
        <taxon>Serpulaceae</taxon>
        <taxon>Serpula</taxon>
    </lineage>
</organism>
<gene>
    <name evidence="2" type="ORF">SERLA73DRAFT_111089</name>
</gene>
<dbReference type="eggNOG" id="ENOG502SKHB">
    <property type="taxonomic scope" value="Eukaryota"/>
</dbReference>
<feature type="compositionally biased region" description="Low complexity" evidence="1">
    <location>
        <begin position="112"/>
        <end position="132"/>
    </location>
</feature>
<reference evidence="3" key="1">
    <citation type="journal article" date="2011" name="Science">
        <title>The plant cell wall-decomposing machinery underlies the functional diversity of forest fungi.</title>
        <authorList>
            <person name="Eastwood D.C."/>
            <person name="Floudas D."/>
            <person name="Binder M."/>
            <person name="Majcherczyk A."/>
            <person name="Schneider P."/>
            <person name="Aerts A."/>
            <person name="Asiegbu F.O."/>
            <person name="Baker S.E."/>
            <person name="Barry K."/>
            <person name="Bendiksby M."/>
            <person name="Blumentritt M."/>
            <person name="Coutinho P.M."/>
            <person name="Cullen D."/>
            <person name="de Vries R.P."/>
            <person name="Gathman A."/>
            <person name="Goodell B."/>
            <person name="Henrissat B."/>
            <person name="Ihrmark K."/>
            <person name="Kauserud H."/>
            <person name="Kohler A."/>
            <person name="LaButti K."/>
            <person name="Lapidus A."/>
            <person name="Lavin J.L."/>
            <person name="Lee Y.-H."/>
            <person name="Lindquist E."/>
            <person name="Lilly W."/>
            <person name="Lucas S."/>
            <person name="Morin E."/>
            <person name="Murat C."/>
            <person name="Oguiza J.A."/>
            <person name="Park J."/>
            <person name="Pisabarro A.G."/>
            <person name="Riley R."/>
            <person name="Rosling A."/>
            <person name="Salamov A."/>
            <person name="Schmidt O."/>
            <person name="Schmutz J."/>
            <person name="Skrede I."/>
            <person name="Stenlid J."/>
            <person name="Wiebenga A."/>
            <person name="Xie X."/>
            <person name="Kuees U."/>
            <person name="Hibbett D.S."/>
            <person name="Hoffmeister D."/>
            <person name="Hoegberg N."/>
            <person name="Martin F."/>
            <person name="Grigoriev I.V."/>
            <person name="Watkinson S.C."/>
        </authorList>
    </citation>
    <scope>NUCLEOTIDE SEQUENCE [LARGE SCALE GENOMIC DNA]</scope>
    <source>
        <strain evidence="3">strain S7.3</strain>
    </source>
</reference>
<evidence type="ECO:0008006" key="4">
    <source>
        <dbReference type="Google" id="ProtNLM"/>
    </source>
</evidence>
<keyword evidence="3" id="KW-1185">Reference proteome</keyword>